<dbReference type="CDD" id="cd00188">
    <property type="entry name" value="TOPRIM"/>
    <property type="match status" value="1"/>
</dbReference>
<evidence type="ECO:0000313" key="3">
    <source>
        <dbReference type="EMBL" id="WDA60821.1"/>
    </source>
</evidence>
<protein>
    <submittedName>
        <fullName evidence="3">DUF927 domain-containing protein</fullName>
    </submittedName>
</protein>
<feature type="compositionally biased region" description="Low complexity" evidence="1">
    <location>
        <begin position="334"/>
        <end position="347"/>
    </location>
</feature>
<feature type="region of interest" description="Disordered" evidence="1">
    <location>
        <begin position="328"/>
        <end position="377"/>
    </location>
</feature>
<keyword evidence="3" id="KW-0614">Plasmid</keyword>
<dbReference type="Pfam" id="PF06048">
    <property type="entry name" value="DUF927"/>
    <property type="match status" value="1"/>
</dbReference>
<sequence>MRAVWRNESNASLSVYANPAGVWLWKDHATDESGNALDFLLLAGYGKRDAAALLKSRQSGTLGTPASPLRGARARTRTAETGGEGKARALPPLPEKDAHALEVGRAALVADGLPVTLERRGLDVELASRLGLGRRGGDALLPVYGPTGDVQAVKVRREREAGGKQRYGYLSSGRGSPTWYAPGFQEARAGVLIVEGELNAGVCWLALEARGLDGLAVVGLPGAEGSPDWAQIQERGPVYVLTDHDKAGDKGWRRLAREAEAAGVQVERLGSLDATAQEAGDVLDACNVAHRDGLDGLAERLAEQLRACLTAPTVNDQAHDAPHIEARTAEPETPEATEAQQAAQIAPGDVQTRQDTAQDAAPVVREGGAGEGDTALPRGWKYDREGWLCRVKPGRGDNPDTLEPVYHGKIEVCGSGADLHTGTEQLRVRFYVRGRRVEVAAPRAELGKARGILDTLGARGAPVHEKNARDVGRFLIEQADLLADTLGHEAFSERYGLVMHGAGAVLPLGSVGVEGRYVGPQVIRTGTDANAYRHALQEVVSWGDEAWPVWLALGLSLSSPLLGRLRLRRNPVLYLAGESGVGKTTVAQFAAGVWGDPTSGPLRVEAGRTTRAGLIQSFTHLGGLPVFVDEAHMSARMDDLEAAVYQFANGESYTRGGVDGKTRGGEELHGALLIAGETLPGFKNAGAHRRVLFLEAHQVPPLGAEAGSAEGRRRAETLETAFQSGAGLLGDAFARWAWDNWDAFREGMNHWRGDQGGPWAEPLAAAVQAVASLGDVLGVQVPESVLLALLAEPWAALERATAEHDPASEAWDALGSLLSSAWQATEADTQTLRLPGGELLAWHPVHEPGRWRLIPSGRAVGAQLGAAWVQRYGPTWIKRGWVEAHKDGGATHVTWNSGLKRSIRVLLLIPQAEKKV</sequence>
<dbReference type="InterPro" id="IPR027417">
    <property type="entry name" value="P-loop_NTPase"/>
</dbReference>
<evidence type="ECO:0000313" key="4">
    <source>
        <dbReference type="Proteomes" id="UP001217044"/>
    </source>
</evidence>
<organism evidence="3 4">
    <name type="scientific">Deinococcus aquaticus</name>
    <dbReference type="NCBI Taxonomy" id="328692"/>
    <lineage>
        <taxon>Bacteria</taxon>
        <taxon>Thermotogati</taxon>
        <taxon>Deinococcota</taxon>
        <taxon>Deinococci</taxon>
        <taxon>Deinococcales</taxon>
        <taxon>Deinococcaceae</taxon>
        <taxon>Deinococcus</taxon>
    </lineage>
</organism>
<name>A0ABY7V8X4_9DEIO</name>
<dbReference type="PROSITE" id="PS00675">
    <property type="entry name" value="SIGMA54_INTERACT_1"/>
    <property type="match status" value="1"/>
</dbReference>
<gene>
    <name evidence="3" type="ORF">M8445_18285</name>
</gene>
<keyword evidence="4" id="KW-1185">Reference proteome</keyword>
<dbReference type="RefSeq" id="WP_273991564.1">
    <property type="nucleotide sequence ID" value="NZ_CP115169.1"/>
</dbReference>
<dbReference type="Proteomes" id="UP001217044">
    <property type="component" value="Plasmid pDATS04"/>
</dbReference>
<reference evidence="3 4" key="1">
    <citation type="submission" date="2022-12" db="EMBL/GenBank/DDBJ databases">
        <title>Genome Sequence of Deinococcus aquaticus Type Strain PB314.</title>
        <authorList>
            <person name="Albert C."/>
            <person name="Hill J."/>
            <person name="Boren L."/>
            <person name="Scholz-Ng S."/>
            <person name="Fatema N."/>
            <person name="Grosso R."/>
            <person name="Soboslay E."/>
            <person name="Tuohy J."/>
        </authorList>
    </citation>
    <scope>NUCLEOTIDE SEQUENCE [LARGE SCALE GENOMIC DNA]</scope>
    <source>
        <strain evidence="3 4">PB-314</strain>
        <plasmid evidence="3 4">pDATS04</plasmid>
    </source>
</reference>
<dbReference type="SUPFAM" id="SSF52540">
    <property type="entry name" value="P-loop containing nucleoside triphosphate hydrolases"/>
    <property type="match status" value="1"/>
</dbReference>
<dbReference type="InterPro" id="IPR025662">
    <property type="entry name" value="Sigma_54_int_dom_ATP-bd_1"/>
</dbReference>
<geneLocation type="plasmid" evidence="3 4">
    <name>pDATS04</name>
</geneLocation>
<proteinExistence type="predicted"/>
<dbReference type="InterPro" id="IPR009270">
    <property type="entry name" value="DUF927"/>
</dbReference>
<evidence type="ECO:0000256" key="1">
    <source>
        <dbReference type="SAM" id="MobiDB-lite"/>
    </source>
</evidence>
<accession>A0ABY7V8X4</accession>
<feature type="region of interest" description="Disordered" evidence="1">
    <location>
        <begin position="59"/>
        <end position="92"/>
    </location>
</feature>
<feature type="domain" description="DUF927" evidence="2">
    <location>
        <begin position="382"/>
        <end position="664"/>
    </location>
</feature>
<evidence type="ECO:0000259" key="2">
    <source>
        <dbReference type="Pfam" id="PF06048"/>
    </source>
</evidence>
<dbReference type="EMBL" id="CP115169">
    <property type="protein sequence ID" value="WDA60821.1"/>
    <property type="molecule type" value="Genomic_DNA"/>
</dbReference>